<dbReference type="GO" id="GO:0046872">
    <property type="term" value="F:metal ion binding"/>
    <property type="evidence" value="ECO:0007669"/>
    <property type="project" value="UniProtKB-KW"/>
</dbReference>
<dbReference type="FunFam" id="3.40.50.1400:FF:000002">
    <property type="entry name" value="Ferrochelatase"/>
    <property type="match status" value="1"/>
</dbReference>
<comment type="catalytic activity">
    <reaction evidence="8">
        <text>Fe-coproporphyrin III + 2 H(+) = coproporphyrin III + Fe(2+)</text>
        <dbReference type="Rhea" id="RHEA:49572"/>
        <dbReference type="ChEBI" id="CHEBI:15378"/>
        <dbReference type="ChEBI" id="CHEBI:29033"/>
        <dbReference type="ChEBI" id="CHEBI:68438"/>
        <dbReference type="ChEBI" id="CHEBI:131725"/>
        <dbReference type="EC" id="4.99.1.9"/>
    </reaction>
    <physiologicalReaction direction="right-to-left" evidence="8">
        <dbReference type="Rhea" id="RHEA:49574"/>
    </physiologicalReaction>
</comment>
<keyword evidence="4 9" id="KW-0408">Iron</keyword>
<evidence type="ECO:0000256" key="4">
    <source>
        <dbReference type="ARBA" id="ARBA00023004"/>
    </source>
</evidence>
<comment type="pathway">
    <text evidence="9 10">Porphyrin-containing compound metabolism; protoheme biosynthesis; protoheme from protoporphyrin-IX: step 1/1.</text>
</comment>
<dbReference type="AlphaFoldDB" id="A0A7X4WEK2"/>
<dbReference type="InterPro" id="IPR019772">
    <property type="entry name" value="Ferrochelatase_AS"/>
</dbReference>
<evidence type="ECO:0000256" key="5">
    <source>
        <dbReference type="ARBA" id="ARBA00023133"/>
    </source>
</evidence>
<name>A0A7X4WEK2_9GAMM</name>
<dbReference type="Pfam" id="PF00762">
    <property type="entry name" value="Ferrochelatase"/>
    <property type="match status" value="1"/>
</dbReference>
<dbReference type="HAMAP" id="MF_00323">
    <property type="entry name" value="Ferrochelatase"/>
    <property type="match status" value="1"/>
</dbReference>
<comment type="caution">
    <text evidence="11">The sequence shown here is derived from an EMBL/GenBank/DDBJ whole genome shotgun (WGS) entry which is preliminary data.</text>
</comment>
<evidence type="ECO:0000256" key="6">
    <source>
        <dbReference type="ARBA" id="ARBA00023239"/>
    </source>
</evidence>
<dbReference type="InterPro" id="IPR033644">
    <property type="entry name" value="Ferrochelatase_C"/>
</dbReference>
<dbReference type="EMBL" id="WXWW01000265">
    <property type="protein sequence ID" value="NAW67259.1"/>
    <property type="molecule type" value="Genomic_DNA"/>
</dbReference>
<feature type="binding site" evidence="9">
    <location>
        <position position="195"/>
    </location>
    <ligand>
        <name>Fe(2+)</name>
        <dbReference type="ChEBI" id="CHEBI:29033"/>
    </ligand>
</feature>
<comment type="catalytic activity">
    <reaction evidence="9 10">
        <text>heme b + 2 H(+) = protoporphyrin IX + Fe(2+)</text>
        <dbReference type="Rhea" id="RHEA:22584"/>
        <dbReference type="ChEBI" id="CHEBI:15378"/>
        <dbReference type="ChEBI" id="CHEBI:29033"/>
        <dbReference type="ChEBI" id="CHEBI:57306"/>
        <dbReference type="ChEBI" id="CHEBI:60344"/>
        <dbReference type="EC" id="4.98.1.1"/>
    </reaction>
</comment>
<keyword evidence="2 9" id="KW-0963">Cytoplasm</keyword>
<evidence type="ECO:0000256" key="2">
    <source>
        <dbReference type="ARBA" id="ARBA00022490"/>
    </source>
</evidence>
<gene>
    <name evidence="9" type="primary">hemH</name>
    <name evidence="11" type="ORF">CAG72_18850</name>
</gene>
<keyword evidence="5 9" id="KW-0350">Heme biosynthesis</keyword>
<reference evidence="11 12" key="1">
    <citation type="submission" date="2017-05" db="EMBL/GenBank/DDBJ databases">
        <title>High clonality and local adaptation shapes Vibrionaceae linages within an endangered oasis.</title>
        <authorList>
            <person name="Vazquez-Rosas-Landa M."/>
        </authorList>
    </citation>
    <scope>NUCLEOTIDE SEQUENCE [LARGE SCALE GENOMIC DNA]</scope>
    <source>
        <strain evidence="11 12">P46_P4S1P180</strain>
    </source>
</reference>
<evidence type="ECO:0000256" key="3">
    <source>
        <dbReference type="ARBA" id="ARBA00022723"/>
    </source>
</evidence>
<evidence type="ECO:0000256" key="7">
    <source>
        <dbReference type="ARBA" id="ARBA00023244"/>
    </source>
</evidence>
<dbReference type="Gene3D" id="3.40.50.1400">
    <property type="match status" value="2"/>
</dbReference>
<evidence type="ECO:0000256" key="9">
    <source>
        <dbReference type="HAMAP-Rule" id="MF_00323"/>
    </source>
</evidence>
<dbReference type="PROSITE" id="PS00534">
    <property type="entry name" value="FERROCHELATASE"/>
    <property type="match status" value="1"/>
</dbReference>
<dbReference type="GO" id="GO:0005737">
    <property type="term" value="C:cytoplasm"/>
    <property type="evidence" value="ECO:0007669"/>
    <property type="project" value="UniProtKB-SubCell"/>
</dbReference>
<feature type="binding site" evidence="9">
    <location>
        <position position="276"/>
    </location>
    <ligand>
        <name>Fe(2+)</name>
        <dbReference type="ChEBI" id="CHEBI:29033"/>
    </ligand>
</feature>
<dbReference type="PANTHER" id="PTHR11108">
    <property type="entry name" value="FERROCHELATASE"/>
    <property type="match status" value="1"/>
</dbReference>
<proteinExistence type="inferred from homology"/>
<dbReference type="Proteomes" id="UP000465712">
    <property type="component" value="Unassembled WGS sequence"/>
</dbReference>
<evidence type="ECO:0000256" key="8">
    <source>
        <dbReference type="ARBA" id="ARBA00024536"/>
    </source>
</evidence>
<dbReference type="GO" id="GO:0004325">
    <property type="term" value="F:ferrochelatase activity"/>
    <property type="evidence" value="ECO:0007669"/>
    <property type="project" value="UniProtKB-UniRule"/>
</dbReference>
<evidence type="ECO:0000256" key="10">
    <source>
        <dbReference type="RuleBase" id="RU000607"/>
    </source>
</evidence>
<keyword evidence="3 9" id="KW-0479">Metal-binding</keyword>
<comment type="similarity">
    <text evidence="1 9 10">Belongs to the ferrochelatase family.</text>
</comment>
<comment type="subcellular location">
    <subcellularLocation>
        <location evidence="9 10">Cytoplasm</location>
    </subcellularLocation>
</comment>
<protein>
    <recommendedName>
        <fullName evidence="9 10">Ferrochelatase</fullName>
        <ecNumber evidence="9 10">4.98.1.1</ecNumber>
    </recommendedName>
    <alternativeName>
        <fullName evidence="9">Heme synthase</fullName>
    </alternativeName>
    <alternativeName>
        <fullName evidence="9">Protoheme ferro-lyase</fullName>
    </alternativeName>
</protein>
<evidence type="ECO:0000313" key="12">
    <source>
        <dbReference type="Proteomes" id="UP000465712"/>
    </source>
</evidence>
<evidence type="ECO:0000256" key="1">
    <source>
        <dbReference type="ARBA" id="ARBA00007718"/>
    </source>
</evidence>
<dbReference type="InterPro" id="IPR001015">
    <property type="entry name" value="Ferrochelatase"/>
</dbReference>
<dbReference type="CDD" id="cd03411">
    <property type="entry name" value="Ferrochelatase_N"/>
    <property type="match status" value="1"/>
</dbReference>
<dbReference type="CDD" id="cd00419">
    <property type="entry name" value="Ferrochelatase_C"/>
    <property type="match status" value="1"/>
</dbReference>
<evidence type="ECO:0000313" key="11">
    <source>
        <dbReference type="EMBL" id="NAW67259.1"/>
    </source>
</evidence>
<comment type="function">
    <text evidence="9 10">Catalyzes the ferrous insertion into protoporphyrin IX.</text>
</comment>
<dbReference type="NCBIfam" id="TIGR00109">
    <property type="entry name" value="hemH"/>
    <property type="match status" value="1"/>
</dbReference>
<dbReference type="InterPro" id="IPR033659">
    <property type="entry name" value="Ferrochelatase_N"/>
</dbReference>
<dbReference type="PANTHER" id="PTHR11108:SF1">
    <property type="entry name" value="FERROCHELATASE, MITOCHONDRIAL"/>
    <property type="match status" value="1"/>
</dbReference>
<dbReference type="UniPathway" id="UPA00252">
    <property type="reaction ID" value="UER00325"/>
</dbReference>
<keyword evidence="7 9" id="KW-0627">Porphyrin biosynthesis</keyword>
<sequence>MMMENKGIGVLLVNLGTPDEATPAAVKRFLGEFLSDPRVVDLSKWLWRPALYGAILPVRSPKVAKLYQSIWLEEGSPLMVYSQRQRDALEERLNIPVALGMTYGNPSIQSALSMLSDQGCRKVIVLPLYPQYSRTTTAAVFDKVARSLQQTAYLPEIRFINHYQDHPGYISALAESVTNVWAEHGEPDYLLCSYHGIPKRYADLGDPYPEHCNQTTALLAEALAMPREKMSMSYQSIFGREEWLKPYTEPTIIELAKKGIKRLDVVCPAFSVDCLETIEEIAEGCKDAFINAGGETFNLIPCLNDNSAHIAMMETLVRQHTQGW</sequence>
<accession>A0A7X4WEK2</accession>
<dbReference type="SUPFAM" id="SSF53800">
    <property type="entry name" value="Chelatase"/>
    <property type="match status" value="1"/>
</dbReference>
<dbReference type="GO" id="GO:0006783">
    <property type="term" value="P:heme biosynthetic process"/>
    <property type="evidence" value="ECO:0007669"/>
    <property type="project" value="UniProtKB-UniRule"/>
</dbReference>
<dbReference type="EC" id="4.98.1.1" evidence="9 10"/>
<keyword evidence="6 9" id="KW-0456">Lyase</keyword>
<organism evidence="11 12">
    <name type="scientific">Photobacterium halotolerans</name>
    <dbReference type="NCBI Taxonomy" id="265726"/>
    <lineage>
        <taxon>Bacteria</taxon>
        <taxon>Pseudomonadati</taxon>
        <taxon>Pseudomonadota</taxon>
        <taxon>Gammaproteobacteria</taxon>
        <taxon>Vibrionales</taxon>
        <taxon>Vibrionaceae</taxon>
        <taxon>Photobacterium</taxon>
    </lineage>
</organism>